<gene>
    <name evidence="1" type="ORF">GQS65_10265</name>
</gene>
<dbReference type="EMBL" id="WSZK01000015">
    <property type="protein sequence ID" value="MWG34871.1"/>
    <property type="molecule type" value="Genomic_DNA"/>
</dbReference>
<evidence type="ECO:0000313" key="1">
    <source>
        <dbReference type="EMBL" id="MWG34871.1"/>
    </source>
</evidence>
<organism evidence="1 2">
    <name type="scientific">Halomarina oriensis</name>
    <dbReference type="NCBI Taxonomy" id="671145"/>
    <lineage>
        <taxon>Archaea</taxon>
        <taxon>Methanobacteriati</taxon>
        <taxon>Methanobacteriota</taxon>
        <taxon>Stenosarchaea group</taxon>
        <taxon>Halobacteria</taxon>
        <taxon>Halobacteriales</taxon>
        <taxon>Natronomonadaceae</taxon>
        <taxon>Halomarina</taxon>
    </lineage>
</organism>
<dbReference type="Proteomes" id="UP000451471">
    <property type="component" value="Unassembled WGS sequence"/>
</dbReference>
<dbReference type="InterPro" id="IPR023393">
    <property type="entry name" value="START-like_dom_sf"/>
</dbReference>
<evidence type="ECO:0008006" key="3">
    <source>
        <dbReference type="Google" id="ProtNLM"/>
    </source>
</evidence>
<name>A0A6B0GLV1_9EURY</name>
<dbReference type="RefSeq" id="WP_158204507.1">
    <property type="nucleotide sequence ID" value="NZ_WSZK01000015.1"/>
</dbReference>
<accession>A0A6B0GLV1</accession>
<dbReference type="AlphaFoldDB" id="A0A6B0GLV1"/>
<reference evidence="1 2" key="1">
    <citation type="submission" date="2019-12" db="EMBL/GenBank/DDBJ databases">
        <title>Halocatena pleomorpha gen. nov. sp. nov., an extremely halophilic archaeon of family Halobacteriaceae isolated from saltpan soil.</title>
        <authorList>
            <person name="Pal Y."/>
            <person name="Verma A."/>
            <person name="Krishnamurthi S."/>
            <person name="Kumar P."/>
        </authorList>
    </citation>
    <scope>NUCLEOTIDE SEQUENCE [LARGE SCALE GENOMIC DNA]</scope>
    <source>
        <strain evidence="1 2">JCM 16495</strain>
    </source>
</reference>
<keyword evidence="2" id="KW-1185">Reference proteome</keyword>
<dbReference type="SUPFAM" id="SSF55961">
    <property type="entry name" value="Bet v1-like"/>
    <property type="match status" value="1"/>
</dbReference>
<protein>
    <recommendedName>
        <fullName evidence="3">Cyclase</fullName>
    </recommendedName>
</protein>
<dbReference type="InterPro" id="IPR019587">
    <property type="entry name" value="Polyketide_cyclase/dehydratase"/>
</dbReference>
<evidence type="ECO:0000313" key="2">
    <source>
        <dbReference type="Proteomes" id="UP000451471"/>
    </source>
</evidence>
<comment type="caution">
    <text evidence="1">The sequence shown here is derived from an EMBL/GenBank/DDBJ whole genome shotgun (WGS) entry which is preliminary data.</text>
</comment>
<dbReference type="Gene3D" id="3.30.530.20">
    <property type="match status" value="1"/>
</dbReference>
<dbReference type="OrthoDB" id="227452at2157"/>
<proteinExistence type="predicted"/>
<sequence length="167" mass="18693">MVTPETMVTIRLETHVDAPTERVFDLARSVDVRRTAAGSGVAPIAGAVAGLSEPGESTVWRVSLLGKRFELTTKVTAYSRPNHFRWTMTDGPMETFVHDHFFGFEDADDPEDGTVLRDVLTFETPLGPVGRVFDRAAEQRFTSILEERNAFVKRVAESDEWTQYVAE</sequence>
<dbReference type="Pfam" id="PF10604">
    <property type="entry name" value="Polyketide_cyc2"/>
    <property type="match status" value="1"/>
</dbReference>